<accession>A0A8S1JLL7</accession>
<reference evidence="1" key="1">
    <citation type="submission" date="2021-01" db="EMBL/GenBank/DDBJ databases">
        <authorList>
            <consortium name="Genoscope - CEA"/>
            <person name="William W."/>
        </authorList>
    </citation>
    <scope>NUCLEOTIDE SEQUENCE</scope>
</reference>
<proteinExistence type="predicted"/>
<organism evidence="1 2">
    <name type="scientific">Paramecium primaurelia</name>
    <dbReference type="NCBI Taxonomy" id="5886"/>
    <lineage>
        <taxon>Eukaryota</taxon>
        <taxon>Sar</taxon>
        <taxon>Alveolata</taxon>
        <taxon>Ciliophora</taxon>
        <taxon>Intramacronucleata</taxon>
        <taxon>Oligohymenophorea</taxon>
        <taxon>Peniculida</taxon>
        <taxon>Parameciidae</taxon>
        <taxon>Paramecium</taxon>
    </lineage>
</organism>
<comment type="caution">
    <text evidence="1">The sequence shown here is derived from an EMBL/GenBank/DDBJ whole genome shotgun (WGS) entry which is preliminary data.</text>
</comment>
<keyword evidence="2" id="KW-1185">Reference proteome</keyword>
<evidence type="ECO:0000313" key="2">
    <source>
        <dbReference type="Proteomes" id="UP000688137"/>
    </source>
</evidence>
<protein>
    <submittedName>
        <fullName evidence="1">Uncharacterized protein</fullName>
    </submittedName>
</protein>
<dbReference type="EMBL" id="CAJJDM010000001">
    <property type="protein sequence ID" value="CAD8042892.1"/>
    <property type="molecule type" value="Genomic_DNA"/>
</dbReference>
<gene>
    <name evidence="1" type="ORF">PPRIM_AZ9-3.1.T0040109</name>
</gene>
<dbReference type="AlphaFoldDB" id="A0A8S1JLL7"/>
<sequence>MTLYIVSEINGGLIQNTRLLYLFSVGDLKSPLSEKVYFETIHSYMVMLSLSSMKQ</sequence>
<name>A0A8S1JLL7_PARPR</name>
<evidence type="ECO:0000313" key="1">
    <source>
        <dbReference type="EMBL" id="CAD8042892.1"/>
    </source>
</evidence>
<dbReference type="Proteomes" id="UP000688137">
    <property type="component" value="Unassembled WGS sequence"/>
</dbReference>